<proteinExistence type="inferred from homology"/>
<gene>
    <name evidence="7" type="ORF">Dbus_chr2Rg157</name>
</gene>
<keyword evidence="2" id="KW-0540">Nuclease</keyword>
<dbReference type="OMA" id="INRGHMV"/>
<evidence type="ECO:0000256" key="2">
    <source>
        <dbReference type="ARBA" id="ARBA00022722"/>
    </source>
</evidence>
<keyword evidence="8" id="KW-1185">Reference proteome</keyword>
<accession>A0A0M4E3V4</accession>
<dbReference type="GO" id="GO:0000014">
    <property type="term" value="F:single-stranded DNA endodeoxyribonuclease activity"/>
    <property type="evidence" value="ECO:0007669"/>
    <property type="project" value="TreeGrafter"/>
</dbReference>
<dbReference type="OrthoDB" id="8194122at2759"/>
<dbReference type="PANTHER" id="PTHR13966">
    <property type="entry name" value="ENDONUCLEASE RELATED"/>
    <property type="match status" value="1"/>
</dbReference>
<evidence type="ECO:0000259" key="6">
    <source>
        <dbReference type="SMART" id="SM00892"/>
    </source>
</evidence>
<dbReference type="EMBL" id="CP012524">
    <property type="protein sequence ID" value="ALC40578.1"/>
    <property type="molecule type" value="Genomic_DNA"/>
</dbReference>
<name>A0A0M4E3V4_DROBS</name>
<evidence type="ECO:0000256" key="5">
    <source>
        <dbReference type="PIRSR" id="PIRSR640255-2"/>
    </source>
</evidence>
<organism evidence="7 8">
    <name type="scientific">Drosophila busckii</name>
    <name type="common">Fruit fly</name>
    <dbReference type="NCBI Taxonomy" id="30019"/>
    <lineage>
        <taxon>Eukaryota</taxon>
        <taxon>Metazoa</taxon>
        <taxon>Ecdysozoa</taxon>
        <taxon>Arthropoda</taxon>
        <taxon>Hexapoda</taxon>
        <taxon>Insecta</taxon>
        <taxon>Pterygota</taxon>
        <taxon>Neoptera</taxon>
        <taxon>Endopterygota</taxon>
        <taxon>Diptera</taxon>
        <taxon>Brachycera</taxon>
        <taxon>Muscomorpha</taxon>
        <taxon>Ephydroidea</taxon>
        <taxon>Drosophilidae</taxon>
        <taxon>Drosophila</taxon>
    </lineage>
</organism>
<keyword evidence="5" id="KW-0479">Metal-binding</keyword>
<dbReference type="STRING" id="30019.A0A0M4E3V4"/>
<reference evidence="7 8" key="1">
    <citation type="submission" date="2015-08" db="EMBL/GenBank/DDBJ databases">
        <title>Ancestral chromatin configuration constrains chromatin evolution on differentiating sex chromosomes in Drosophila.</title>
        <authorList>
            <person name="Zhou Q."/>
            <person name="Bachtrog D."/>
        </authorList>
    </citation>
    <scope>NUCLEOTIDE SEQUENCE [LARGE SCALE GENOMIC DNA]</scope>
    <source>
        <tissue evidence="7">Whole larvae</tissue>
    </source>
</reference>
<comment type="similarity">
    <text evidence="1">Belongs to the DNA/RNA non-specific endonuclease family.</text>
</comment>
<dbReference type="GO" id="GO:0046872">
    <property type="term" value="F:metal ion binding"/>
    <property type="evidence" value="ECO:0007669"/>
    <property type="project" value="UniProtKB-KW"/>
</dbReference>
<dbReference type="InterPro" id="IPR044929">
    <property type="entry name" value="DNA/RNA_non-sp_Endonuclease_sf"/>
</dbReference>
<dbReference type="GO" id="GO:0003676">
    <property type="term" value="F:nucleic acid binding"/>
    <property type="evidence" value="ECO:0007669"/>
    <property type="project" value="InterPro"/>
</dbReference>
<dbReference type="Pfam" id="PF01223">
    <property type="entry name" value="Endonuclease_NS"/>
    <property type="match status" value="1"/>
</dbReference>
<feature type="binding site" evidence="5">
    <location>
        <position position="228"/>
    </location>
    <ligand>
        <name>Mg(2+)</name>
        <dbReference type="ChEBI" id="CHEBI:18420"/>
        <note>catalytic</note>
    </ligand>
</feature>
<dbReference type="InterPro" id="IPR044925">
    <property type="entry name" value="His-Me_finger_sf"/>
</dbReference>
<keyword evidence="3" id="KW-0378">Hydrolase</keyword>
<dbReference type="GO" id="GO:0004521">
    <property type="term" value="F:RNA endonuclease activity"/>
    <property type="evidence" value="ECO:0007669"/>
    <property type="project" value="TreeGrafter"/>
</dbReference>
<evidence type="ECO:0000313" key="8">
    <source>
        <dbReference type="Proteomes" id="UP000494163"/>
    </source>
</evidence>
<protein>
    <submittedName>
        <fullName evidence="7">CG14062</fullName>
    </submittedName>
</protein>
<dbReference type="SUPFAM" id="SSF54060">
    <property type="entry name" value="His-Me finger endonucleases"/>
    <property type="match status" value="1"/>
</dbReference>
<dbReference type="InterPro" id="IPR040255">
    <property type="entry name" value="Non-specific_endonuclease"/>
</dbReference>
<dbReference type="GO" id="GO:0005634">
    <property type="term" value="C:nucleus"/>
    <property type="evidence" value="ECO:0007669"/>
    <property type="project" value="TreeGrafter"/>
</dbReference>
<dbReference type="PANTHER" id="PTHR13966:SF17">
    <property type="entry name" value="ENDONUCLEASE-RELATED"/>
    <property type="match status" value="1"/>
</dbReference>
<feature type="domain" description="DNA/RNA non-specific endonuclease/pyrophosphatase/phosphodiesterase" evidence="6">
    <location>
        <begin position="116"/>
        <end position="343"/>
    </location>
</feature>
<evidence type="ECO:0000256" key="4">
    <source>
        <dbReference type="PIRSR" id="PIRSR640255-1"/>
    </source>
</evidence>
<dbReference type="SMART" id="SM00892">
    <property type="entry name" value="Endonuclease_NS"/>
    <property type="match status" value="1"/>
</dbReference>
<evidence type="ECO:0000313" key="7">
    <source>
        <dbReference type="EMBL" id="ALC40578.1"/>
    </source>
</evidence>
<dbReference type="GO" id="GO:0005743">
    <property type="term" value="C:mitochondrial inner membrane"/>
    <property type="evidence" value="ECO:0007669"/>
    <property type="project" value="TreeGrafter"/>
</dbReference>
<dbReference type="AlphaFoldDB" id="A0A0M4E3V4"/>
<evidence type="ECO:0000256" key="1">
    <source>
        <dbReference type="ARBA" id="ARBA00010052"/>
    </source>
</evidence>
<dbReference type="Proteomes" id="UP000494163">
    <property type="component" value="Chromosome 2R"/>
</dbReference>
<dbReference type="Gene3D" id="3.40.570.10">
    <property type="entry name" value="Extracellular Endonuclease, subunit A"/>
    <property type="match status" value="1"/>
</dbReference>
<dbReference type="GO" id="GO:0006309">
    <property type="term" value="P:apoptotic DNA fragmentation"/>
    <property type="evidence" value="ECO:0007669"/>
    <property type="project" value="TreeGrafter"/>
</dbReference>
<feature type="non-terminal residue" evidence="7">
    <location>
        <position position="344"/>
    </location>
</feature>
<sequence length="344" mass="39270">MLETKRLIAKNYAVGVNGDCHLARHMVEGTNRIPSYRDASGALQLQRMETVPAGVTLYMFCSGSDMVENQCQHNGQFTLAWPMTCSNPLSTELQRIQDKDCAYDAYAVGYRIEGQFLELYRACFDAKEARVLYAQSDLYYKTYFAKRPFVDFAMDQLYTPAEAVAYRKDNMFRSFQNIYGAGQSYLPNMQQLVINRGHLVASADFLFPDQMCSTFRYLNVVPQFRSINDGNWRRIEEWIRSQVSNKQAFRIKTGGIDTLTLKDQQGVERCAYLIGAKLPVPQWIYKVVRDSYGKGLYVFLSYNSNFEQQRPVVLSICKTVACPLSLADNPLDGFIFCCNAATFP</sequence>
<keyword evidence="3" id="KW-0255">Endonuclease</keyword>
<dbReference type="InterPro" id="IPR001604">
    <property type="entry name" value="Endo_G_ENPP1-like_dom"/>
</dbReference>
<feature type="active site" description="Proton acceptor" evidence="4">
    <location>
        <position position="198"/>
    </location>
</feature>
<evidence type="ECO:0000256" key="3">
    <source>
        <dbReference type="ARBA" id="ARBA00022759"/>
    </source>
</evidence>